<comment type="similarity">
    <text evidence="2">Belongs to the fimbrial protein family.</text>
</comment>
<dbReference type="PANTHER" id="PTHR33420:SF3">
    <property type="entry name" value="FIMBRIAL SUBUNIT ELFA"/>
    <property type="match status" value="1"/>
</dbReference>
<evidence type="ECO:0000256" key="2">
    <source>
        <dbReference type="ARBA" id="ARBA00006671"/>
    </source>
</evidence>
<dbReference type="EMBL" id="LDSE01000006">
    <property type="protein sequence ID" value="KTS69307.1"/>
    <property type="molecule type" value="Genomic_DNA"/>
</dbReference>
<dbReference type="InterPro" id="IPR000259">
    <property type="entry name" value="Adhesion_dom_fimbrial"/>
</dbReference>
<evidence type="ECO:0000256" key="3">
    <source>
        <dbReference type="ARBA" id="ARBA00022729"/>
    </source>
</evidence>
<dbReference type="GO" id="GO:0009289">
    <property type="term" value="C:pilus"/>
    <property type="evidence" value="ECO:0007669"/>
    <property type="project" value="UniProtKB-SubCell"/>
</dbReference>
<evidence type="ECO:0000256" key="1">
    <source>
        <dbReference type="ARBA" id="ARBA00004561"/>
    </source>
</evidence>
<dbReference type="AlphaFoldDB" id="A0A8E1S1L8"/>
<dbReference type="Proteomes" id="UP000071979">
    <property type="component" value="Unassembled WGS sequence"/>
</dbReference>
<comment type="subcellular location">
    <subcellularLocation>
        <location evidence="1">Fimbrium</location>
    </subcellularLocation>
</comment>
<gene>
    <name evidence="6" type="ORF">SA3R_03050</name>
</gene>
<dbReference type="SUPFAM" id="SSF49401">
    <property type="entry name" value="Bacterial adhesins"/>
    <property type="match status" value="1"/>
</dbReference>
<evidence type="ECO:0000313" key="6">
    <source>
        <dbReference type="EMBL" id="KTS69307.1"/>
    </source>
</evidence>
<sequence>MLFINDCRAEQLIDRGRVALRGAIHQGACAIKVDDAEQTIAMGVLPLARLQRDGKGPGFPFSIQLVNCPVEYSASGGVARTFSITFDHDGPPGQQRFAVYGDAKGVELMITDTQGNTIAPGEAQPIDQHLTQQHDLRYRLTLVSNQQQLHSGSYAAAIRFHINYN</sequence>
<protein>
    <recommendedName>
        <fullName evidence="5">Fimbrial-type adhesion domain-containing protein</fullName>
    </recommendedName>
</protein>
<dbReference type="PANTHER" id="PTHR33420">
    <property type="entry name" value="FIMBRIAL SUBUNIT ELFA-RELATED"/>
    <property type="match status" value="1"/>
</dbReference>
<feature type="domain" description="Fimbrial-type adhesion" evidence="5">
    <location>
        <begin position="20"/>
        <end position="164"/>
    </location>
</feature>
<dbReference type="InterPro" id="IPR008966">
    <property type="entry name" value="Adhesion_dom_sf"/>
</dbReference>
<evidence type="ECO:0000256" key="4">
    <source>
        <dbReference type="ARBA" id="ARBA00023263"/>
    </source>
</evidence>
<proteinExistence type="inferred from homology"/>
<dbReference type="Gene3D" id="2.60.40.1090">
    <property type="entry name" value="Fimbrial-type adhesion domain"/>
    <property type="match status" value="1"/>
</dbReference>
<dbReference type="InterPro" id="IPR036937">
    <property type="entry name" value="Adhesion_dom_fimbrial_sf"/>
</dbReference>
<reference evidence="6 7" key="1">
    <citation type="journal article" date="2016" name="Front. Microbiol.">
        <title>Genomic Resource of Rice Seed Associated Bacteria.</title>
        <authorList>
            <person name="Midha S."/>
            <person name="Bansal K."/>
            <person name="Sharma S."/>
            <person name="Kumar N."/>
            <person name="Patil P.P."/>
            <person name="Chaudhry V."/>
            <person name="Patil P.B."/>
        </authorList>
    </citation>
    <scope>NUCLEOTIDE SEQUENCE [LARGE SCALE GENOMIC DNA]</scope>
    <source>
        <strain evidence="6 7">SA3</strain>
    </source>
</reference>
<dbReference type="InterPro" id="IPR050263">
    <property type="entry name" value="Bact_Fimbrial_Adh_Pro"/>
</dbReference>
<keyword evidence="4" id="KW-0281">Fimbrium</keyword>
<dbReference type="Pfam" id="PF00419">
    <property type="entry name" value="Fimbrial"/>
    <property type="match status" value="1"/>
</dbReference>
<evidence type="ECO:0000259" key="5">
    <source>
        <dbReference type="Pfam" id="PF00419"/>
    </source>
</evidence>
<name>A0A8E1S1L8_9GAMM</name>
<accession>A0A8E1S1L8</accession>
<keyword evidence="3" id="KW-0732">Signal</keyword>
<evidence type="ECO:0000313" key="7">
    <source>
        <dbReference type="Proteomes" id="UP000071979"/>
    </source>
</evidence>
<comment type="caution">
    <text evidence="6">The sequence shown here is derived from an EMBL/GenBank/DDBJ whole genome shotgun (WGS) entry which is preliminary data.</text>
</comment>
<organism evidence="6 7">
    <name type="scientific">Pantoea dispersa</name>
    <dbReference type="NCBI Taxonomy" id="59814"/>
    <lineage>
        <taxon>Bacteria</taxon>
        <taxon>Pseudomonadati</taxon>
        <taxon>Pseudomonadota</taxon>
        <taxon>Gammaproteobacteria</taxon>
        <taxon>Enterobacterales</taxon>
        <taxon>Erwiniaceae</taxon>
        <taxon>Pantoea</taxon>
    </lineage>
</organism>
<dbReference type="GO" id="GO:0043709">
    <property type="term" value="P:cell adhesion involved in single-species biofilm formation"/>
    <property type="evidence" value="ECO:0007669"/>
    <property type="project" value="TreeGrafter"/>
</dbReference>